<protein>
    <submittedName>
        <fullName evidence="1">Uncharacterized protein</fullName>
    </submittedName>
</protein>
<dbReference type="RefSeq" id="WP_237855050.1">
    <property type="nucleotide sequence ID" value="NZ_JAKLWS010000019.1"/>
</dbReference>
<accession>A0ABS9KFQ0</accession>
<proteinExistence type="predicted"/>
<evidence type="ECO:0000313" key="2">
    <source>
        <dbReference type="Proteomes" id="UP001165366"/>
    </source>
</evidence>
<dbReference type="Proteomes" id="UP001165366">
    <property type="component" value="Unassembled WGS sequence"/>
</dbReference>
<evidence type="ECO:0000313" key="1">
    <source>
        <dbReference type="EMBL" id="MCG2589690.1"/>
    </source>
</evidence>
<dbReference type="InterPro" id="IPR054220">
    <property type="entry name" value="DUF6940"/>
</dbReference>
<comment type="caution">
    <text evidence="1">The sequence shown here is derived from an EMBL/GenBank/DDBJ whole genome shotgun (WGS) entry which is preliminary data.</text>
</comment>
<dbReference type="EMBL" id="JAKLWS010000019">
    <property type="protein sequence ID" value="MCG2589690.1"/>
    <property type="molecule type" value="Genomic_DNA"/>
</dbReference>
<name>A0ABS9KFQ0_9BACT</name>
<gene>
    <name evidence="1" type="ORF">L6773_14010</name>
</gene>
<dbReference type="Pfam" id="PF22086">
    <property type="entry name" value="DUF6940"/>
    <property type="match status" value="1"/>
</dbReference>
<reference evidence="1" key="2">
    <citation type="submission" date="2024-05" db="EMBL/GenBank/DDBJ databases">
        <title>Rhodohalobacter halophilus gen. nov., sp. nov., a moderately halophilic member of the family Balneolaceae.</title>
        <authorList>
            <person name="Xia J."/>
        </authorList>
    </citation>
    <scope>NUCLEOTIDE SEQUENCE</scope>
    <source>
        <strain evidence="1">WB101</strain>
    </source>
</reference>
<keyword evidence="2" id="KW-1185">Reference proteome</keyword>
<sequence length="192" mass="22409">MWSITEKESTNQSLTFGIDEDGDPISNQYFLELLSNSQPFRKFYNGFLADSDYDAFFWENRPITNQNLEVNYECNIINSDFLASRSPDSHTFRQYFDSNKKVVTFPNLGNDAQLIAPCPQKEDNCYTHIGSFVRKADEDQIDKFWQITGHETLQAVNSKPKWLSTSGLGVFWLHVRIDTIPKYYQTKEYKKL</sequence>
<reference evidence="1" key="1">
    <citation type="submission" date="2022-01" db="EMBL/GenBank/DDBJ databases">
        <authorList>
            <person name="Wang Y."/>
        </authorList>
    </citation>
    <scope>NUCLEOTIDE SEQUENCE</scope>
    <source>
        <strain evidence="1">WB101</strain>
    </source>
</reference>
<organism evidence="1 2">
    <name type="scientific">Rhodohalobacter sulfatireducens</name>
    <dbReference type="NCBI Taxonomy" id="2911366"/>
    <lineage>
        <taxon>Bacteria</taxon>
        <taxon>Pseudomonadati</taxon>
        <taxon>Balneolota</taxon>
        <taxon>Balneolia</taxon>
        <taxon>Balneolales</taxon>
        <taxon>Balneolaceae</taxon>
        <taxon>Rhodohalobacter</taxon>
    </lineage>
</organism>